<dbReference type="AlphaFoldDB" id="A0A4C1S7L5"/>
<feature type="region of interest" description="Disordered" evidence="1">
    <location>
        <begin position="164"/>
        <end position="190"/>
    </location>
</feature>
<evidence type="ECO:0000256" key="1">
    <source>
        <dbReference type="SAM" id="MobiDB-lite"/>
    </source>
</evidence>
<reference evidence="2 3" key="1">
    <citation type="journal article" date="2019" name="Commun. Biol.">
        <title>The bagworm genome reveals a unique fibroin gene that provides high tensile strength.</title>
        <authorList>
            <person name="Kono N."/>
            <person name="Nakamura H."/>
            <person name="Ohtoshi R."/>
            <person name="Tomita M."/>
            <person name="Numata K."/>
            <person name="Arakawa K."/>
        </authorList>
    </citation>
    <scope>NUCLEOTIDE SEQUENCE [LARGE SCALE GENOMIC DNA]</scope>
</reference>
<protein>
    <submittedName>
        <fullName evidence="2">Uncharacterized protein</fullName>
    </submittedName>
</protein>
<keyword evidence="3" id="KW-1185">Reference proteome</keyword>
<dbReference type="Proteomes" id="UP000299102">
    <property type="component" value="Unassembled WGS sequence"/>
</dbReference>
<proteinExistence type="predicted"/>
<comment type="caution">
    <text evidence="2">The sequence shown here is derived from an EMBL/GenBank/DDBJ whole genome shotgun (WGS) entry which is preliminary data.</text>
</comment>
<evidence type="ECO:0000313" key="2">
    <source>
        <dbReference type="EMBL" id="GBO98301.1"/>
    </source>
</evidence>
<evidence type="ECO:0000313" key="3">
    <source>
        <dbReference type="Proteomes" id="UP000299102"/>
    </source>
</evidence>
<organism evidence="2 3">
    <name type="scientific">Eumeta variegata</name>
    <name type="common">Bagworm moth</name>
    <name type="synonym">Eumeta japonica</name>
    <dbReference type="NCBI Taxonomy" id="151549"/>
    <lineage>
        <taxon>Eukaryota</taxon>
        <taxon>Metazoa</taxon>
        <taxon>Ecdysozoa</taxon>
        <taxon>Arthropoda</taxon>
        <taxon>Hexapoda</taxon>
        <taxon>Insecta</taxon>
        <taxon>Pterygota</taxon>
        <taxon>Neoptera</taxon>
        <taxon>Endopterygota</taxon>
        <taxon>Lepidoptera</taxon>
        <taxon>Glossata</taxon>
        <taxon>Ditrysia</taxon>
        <taxon>Tineoidea</taxon>
        <taxon>Psychidae</taxon>
        <taxon>Oiketicinae</taxon>
        <taxon>Eumeta</taxon>
    </lineage>
</organism>
<sequence length="190" mass="21057">MIVDITPAALGLRAELGARPRRRLTSQPYATTSLTDPAYLTRPAHLVCPLAPRFALTGSGVACAPNAACDETCKFPRPLEAKAIYIEVGENAFRNDPLTSDYLADQGRGPALRAVCLPRVPVALQCTDFRLTDCYENYLARRRGRRRRWRFICCEHARSPQSHRARRPLTHATPRPGRDPSCGSSARDAD</sequence>
<name>A0A4C1S7L5_EUMVA</name>
<accession>A0A4C1S7L5</accession>
<gene>
    <name evidence="2" type="ORF">EVAR_5_1</name>
</gene>
<dbReference type="EMBL" id="BGZK01000001">
    <property type="protein sequence ID" value="GBO98301.1"/>
    <property type="molecule type" value="Genomic_DNA"/>
</dbReference>